<feature type="region of interest" description="Disordered" evidence="1">
    <location>
        <begin position="44"/>
        <end position="74"/>
    </location>
</feature>
<keyword evidence="3" id="KW-1185">Reference proteome</keyword>
<proteinExistence type="predicted"/>
<evidence type="ECO:0000313" key="3">
    <source>
        <dbReference type="Proteomes" id="UP001157091"/>
    </source>
</evidence>
<accession>A0ABQ6HV33</accession>
<protein>
    <submittedName>
        <fullName evidence="2">Uncharacterized protein</fullName>
    </submittedName>
</protein>
<name>A0ABQ6HV33_9MICO</name>
<comment type="caution">
    <text evidence="2">The sequence shown here is derived from an EMBL/GenBank/DDBJ whole genome shotgun (WGS) entry which is preliminary data.</text>
</comment>
<dbReference type="Proteomes" id="UP001157091">
    <property type="component" value="Unassembled WGS sequence"/>
</dbReference>
<organism evidence="2 3">
    <name type="scientific">Luteimicrobium album</name>
    <dbReference type="NCBI Taxonomy" id="1054550"/>
    <lineage>
        <taxon>Bacteria</taxon>
        <taxon>Bacillati</taxon>
        <taxon>Actinomycetota</taxon>
        <taxon>Actinomycetes</taxon>
        <taxon>Micrococcales</taxon>
        <taxon>Luteimicrobium</taxon>
    </lineage>
</organism>
<gene>
    <name evidence="2" type="ORF">GCM10025864_01330</name>
</gene>
<reference evidence="3" key="1">
    <citation type="journal article" date="2019" name="Int. J. Syst. Evol. Microbiol.">
        <title>The Global Catalogue of Microorganisms (GCM) 10K type strain sequencing project: providing services to taxonomists for standard genome sequencing and annotation.</title>
        <authorList>
            <consortium name="The Broad Institute Genomics Platform"/>
            <consortium name="The Broad Institute Genome Sequencing Center for Infectious Disease"/>
            <person name="Wu L."/>
            <person name="Ma J."/>
        </authorList>
    </citation>
    <scope>NUCLEOTIDE SEQUENCE [LARGE SCALE GENOMIC DNA]</scope>
    <source>
        <strain evidence="3">NBRC 106348</strain>
    </source>
</reference>
<dbReference type="EMBL" id="BSUK01000001">
    <property type="protein sequence ID" value="GMA22374.1"/>
    <property type="molecule type" value="Genomic_DNA"/>
</dbReference>
<feature type="compositionally biased region" description="Basic and acidic residues" evidence="1">
    <location>
        <begin position="54"/>
        <end position="68"/>
    </location>
</feature>
<sequence length="74" mass="8473">MERLLARRGLAQVLDRVVQVVPLEDARAEHGDVRRDGVRLRIPEAPPGLAQLGPERRGHRDRDTDTHLRVRPVR</sequence>
<evidence type="ECO:0000256" key="1">
    <source>
        <dbReference type="SAM" id="MobiDB-lite"/>
    </source>
</evidence>
<evidence type="ECO:0000313" key="2">
    <source>
        <dbReference type="EMBL" id="GMA22374.1"/>
    </source>
</evidence>